<keyword evidence="4" id="KW-1185">Reference proteome</keyword>
<dbReference type="InterPro" id="IPR003615">
    <property type="entry name" value="HNH_nuc"/>
</dbReference>
<feature type="compositionally biased region" description="Basic and acidic residues" evidence="1">
    <location>
        <begin position="430"/>
        <end position="439"/>
    </location>
</feature>
<dbReference type="Proteomes" id="UP001230328">
    <property type="component" value="Unassembled WGS sequence"/>
</dbReference>
<name>A0ABU0SUI7_9ACTN</name>
<dbReference type="NCBIfam" id="NF040563">
    <property type="entry name" value="guided_IscB"/>
    <property type="match status" value="1"/>
</dbReference>
<dbReference type="Gene3D" id="1.10.30.50">
    <property type="match status" value="1"/>
</dbReference>
<feature type="compositionally biased region" description="Basic residues" evidence="1">
    <location>
        <begin position="447"/>
        <end position="461"/>
    </location>
</feature>
<evidence type="ECO:0000313" key="3">
    <source>
        <dbReference type="EMBL" id="MDQ1027215.1"/>
    </source>
</evidence>
<gene>
    <name evidence="3" type="ORF">QF035_004797</name>
</gene>
<dbReference type="InterPro" id="IPR025938">
    <property type="entry name" value="RRXRR_dom"/>
</dbReference>
<dbReference type="Pfam" id="PF14239">
    <property type="entry name" value="RRXRR"/>
    <property type="match status" value="1"/>
</dbReference>
<accession>A0ABU0SUI7</accession>
<organism evidence="3 4">
    <name type="scientific">Streptomyces umbrinus</name>
    <dbReference type="NCBI Taxonomy" id="67370"/>
    <lineage>
        <taxon>Bacteria</taxon>
        <taxon>Bacillati</taxon>
        <taxon>Actinomycetota</taxon>
        <taxon>Actinomycetes</taxon>
        <taxon>Kitasatosporales</taxon>
        <taxon>Streptomycetaceae</taxon>
        <taxon>Streptomyces</taxon>
        <taxon>Streptomyces phaeochromogenes group</taxon>
    </lineage>
</organism>
<dbReference type="PANTHER" id="PTHR33877:SF1">
    <property type="entry name" value="TYPE IV METHYL-DIRECTED RESTRICTION ENZYME ECOKMCRA"/>
    <property type="match status" value="1"/>
</dbReference>
<feature type="compositionally biased region" description="Basic and acidic residues" evidence="1">
    <location>
        <begin position="488"/>
        <end position="500"/>
    </location>
</feature>
<feature type="region of interest" description="Disordered" evidence="1">
    <location>
        <begin position="1"/>
        <end position="90"/>
    </location>
</feature>
<dbReference type="InterPro" id="IPR052892">
    <property type="entry name" value="NA-targeting_endonuclease"/>
</dbReference>
<comment type="caution">
    <text evidence="3">The sequence shown here is derived from an EMBL/GenBank/DDBJ whole genome shotgun (WGS) entry which is preliminary data.</text>
</comment>
<feature type="domain" description="HNH nuclease" evidence="2">
    <location>
        <begin position="294"/>
        <end position="345"/>
    </location>
</feature>
<dbReference type="CDD" id="cd00085">
    <property type="entry name" value="HNHc"/>
    <property type="match status" value="1"/>
</dbReference>
<sequence>MTTFPAGEQTHQAVLPQQPALESVGADTPGSRDETAHGHPATARGTGREHGRGETDGRGTGPRRRHAETSASAMETAENGSGDVPAQGHTYAGGIGASRVFVLSKDGRPLMPCHPARARELLGKGRAVVARQVPFTIRLKDRTLAESEVDGVQLRIDPGSKGTGLALTDEKKEADEQGATVTVRRGLISVELQHRGDQIRMCMQQRAGYRHRRRSVNCRYRVPRSNNRTRPGGWLPPSLRHRVDTTVSLARRMCRYAPVTEIHMERVAFDTHAMSAGRPLTRAEQQQGTLAGTEIRSYLLTKWNRACAYCDATCVPLNIDHLRPRSRGGSDRVSNLVLACVPCNQAKGSTPVEIFLAHRPDRLAKILRQVRTPLHDAAAMNATRWRLTEALETLGRPVHAWSGGRTKWNPHRHGTGQDPHFGRPVRRTSGSRERRRDRPTAGAGPHRQGHWTRLVRPHHTGPVRVPSPSAGPDKAALRVRHRGSRTSRRADRQMGGHMDRAYLSAGHGTAQPHHTCRPLQRPLPEPPACAAGRWLRVRRQARASGVDVSKNRLSDVRTVLRVWGHEKGGGLADVCKPDA</sequence>
<feature type="region of interest" description="Disordered" evidence="1">
    <location>
        <begin position="398"/>
        <end position="524"/>
    </location>
</feature>
<evidence type="ECO:0000313" key="4">
    <source>
        <dbReference type="Proteomes" id="UP001230328"/>
    </source>
</evidence>
<dbReference type="InterPro" id="IPR002711">
    <property type="entry name" value="HNH"/>
</dbReference>
<reference evidence="3 4" key="1">
    <citation type="submission" date="2023-07" db="EMBL/GenBank/DDBJ databases">
        <title>Comparative genomics of wheat-associated soil bacteria to identify genetic determinants of phenazine resistance.</title>
        <authorList>
            <person name="Mouncey N."/>
        </authorList>
    </citation>
    <scope>NUCLEOTIDE SEQUENCE [LARGE SCALE GENOMIC DNA]</scope>
    <source>
        <strain evidence="3 4">V2I4</strain>
    </source>
</reference>
<dbReference type="PANTHER" id="PTHR33877">
    <property type="entry name" value="SLL1193 PROTEIN"/>
    <property type="match status" value="1"/>
</dbReference>
<dbReference type="Pfam" id="PF01844">
    <property type="entry name" value="HNH"/>
    <property type="match status" value="1"/>
</dbReference>
<dbReference type="SMART" id="SM00507">
    <property type="entry name" value="HNHc"/>
    <property type="match status" value="1"/>
</dbReference>
<feature type="compositionally biased region" description="Basic and acidic residues" evidence="1">
    <location>
        <begin position="46"/>
        <end position="57"/>
    </location>
</feature>
<dbReference type="EMBL" id="JAUSZI010000002">
    <property type="protein sequence ID" value="MDQ1027215.1"/>
    <property type="molecule type" value="Genomic_DNA"/>
</dbReference>
<protein>
    <recommendedName>
        <fullName evidence="2">HNH nuclease domain-containing protein</fullName>
    </recommendedName>
</protein>
<feature type="compositionally biased region" description="Low complexity" evidence="1">
    <location>
        <begin position="69"/>
        <end position="78"/>
    </location>
</feature>
<feature type="compositionally biased region" description="Basic residues" evidence="1">
    <location>
        <begin position="477"/>
        <end position="487"/>
    </location>
</feature>
<dbReference type="InterPro" id="IPR047693">
    <property type="entry name" value="RNA-guided_IscB-like"/>
</dbReference>
<evidence type="ECO:0000256" key="1">
    <source>
        <dbReference type="SAM" id="MobiDB-lite"/>
    </source>
</evidence>
<evidence type="ECO:0000259" key="2">
    <source>
        <dbReference type="SMART" id="SM00507"/>
    </source>
</evidence>
<proteinExistence type="predicted"/>